<feature type="domain" description="Heme haloperoxidase family profile" evidence="8">
    <location>
        <begin position="43"/>
        <end position="256"/>
    </location>
</feature>
<evidence type="ECO:0000313" key="10">
    <source>
        <dbReference type="Proteomes" id="UP000308199"/>
    </source>
</evidence>
<dbReference type="PANTHER" id="PTHR33577:SF9">
    <property type="entry name" value="PEROXIDASE STCC"/>
    <property type="match status" value="1"/>
</dbReference>
<dbReference type="InterPro" id="IPR000028">
    <property type="entry name" value="Chloroperoxidase"/>
</dbReference>
<evidence type="ECO:0000256" key="7">
    <source>
        <dbReference type="ARBA" id="ARBA00025795"/>
    </source>
</evidence>
<dbReference type="SUPFAM" id="SSF47571">
    <property type="entry name" value="Cloroperoxidase"/>
    <property type="match status" value="1"/>
</dbReference>
<dbReference type="Gene3D" id="1.10.489.10">
    <property type="entry name" value="Chloroperoxidase-like"/>
    <property type="match status" value="1"/>
</dbReference>
<sequence length="267" mass="29968">MIAILCLLRLQLDSHTASRSQALLLRCPPYKRRKPCPYASGESVHPYVAPGPDDSRSPCPALNTMANHAYLPRDGRRLTGTVLTHALMECYNLSWPLAAFLSWGGVLLLGQDGLFSLHDLARHNRIEHDASIAHINTPSDEEYAPANVDSTLYNAFLADAHGGRISARDIARARVRREAEKSTHVTAVQQEIARGEVALVLQVFGGESFSVPLDVIHSWWHDERLPEGWRPTRKTTLLGTIHWSTVIRDHMNDLRDRQPHVENAFRI</sequence>
<evidence type="ECO:0000256" key="5">
    <source>
        <dbReference type="ARBA" id="ARBA00023002"/>
    </source>
</evidence>
<evidence type="ECO:0000256" key="1">
    <source>
        <dbReference type="ARBA" id="ARBA00001970"/>
    </source>
</evidence>
<organism evidence="9 10">
    <name type="scientific">Phellinidium pouzarii</name>
    <dbReference type="NCBI Taxonomy" id="167371"/>
    <lineage>
        <taxon>Eukaryota</taxon>
        <taxon>Fungi</taxon>
        <taxon>Dikarya</taxon>
        <taxon>Basidiomycota</taxon>
        <taxon>Agaricomycotina</taxon>
        <taxon>Agaricomycetes</taxon>
        <taxon>Hymenochaetales</taxon>
        <taxon>Hymenochaetaceae</taxon>
        <taxon>Phellinidium</taxon>
    </lineage>
</organism>
<gene>
    <name evidence="9" type="ORF">EW145_g3590</name>
</gene>
<dbReference type="AlphaFoldDB" id="A0A4S4LBU5"/>
<evidence type="ECO:0000256" key="3">
    <source>
        <dbReference type="ARBA" id="ARBA00022617"/>
    </source>
</evidence>
<keyword evidence="3" id="KW-0349">Heme</keyword>
<dbReference type="PROSITE" id="PS51405">
    <property type="entry name" value="HEME_HALOPEROXIDASE"/>
    <property type="match status" value="1"/>
</dbReference>
<proteinExistence type="inferred from homology"/>
<accession>A0A4S4LBU5</accession>
<dbReference type="EC" id="1.11.2.1" evidence="9"/>
<dbReference type="Proteomes" id="UP000308199">
    <property type="component" value="Unassembled WGS sequence"/>
</dbReference>
<evidence type="ECO:0000256" key="4">
    <source>
        <dbReference type="ARBA" id="ARBA00022723"/>
    </source>
</evidence>
<keyword evidence="2 9" id="KW-0575">Peroxidase</keyword>
<dbReference type="GO" id="GO:0004601">
    <property type="term" value="F:peroxidase activity"/>
    <property type="evidence" value="ECO:0007669"/>
    <property type="project" value="UniProtKB-KW"/>
</dbReference>
<dbReference type="EMBL" id="SGPK01000158">
    <property type="protein sequence ID" value="THH07130.1"/>
    <property type="molecule type" value="Genomic_DNA"/>
</dbReference>
<keyword evidence="5 9" id="KW-0560">Oxidoreductase</keyword>
<keyword evidence="10" id="KW-1185">Reference proteome</keyword>
<protein>
    <submittedName>
        <fullName evidence="9">Heme-thiolate peroxidase</fullName>
        <ecNumber evidence="9">1.11.2.1</ecNumber>
    </submittedName>
</protein>
<comment type="similarity">
    <text evidence="7">Belongs to the chloroperoxidase family.</text>
</comment>
<dbReference type="GO" id="GO:0046872">
    <property type="term" value="F:metal ion binding"/>
    <property type="evidence" value="ECO:0007669"/>
    <property type="project" value="UniProtKB-KW"/>
</dbReference>
<keyword evidence="6" id="KW-0408">Iron</keyword>
<dbReference type="Pfam" id="PF01328">
    <property type="entry name" value="Peroxidase_2"/>
    <property type="match status" value="1"/>
</dbReference>
<dbReference type="InterPro" id="IPR036851">
    <property type="entry name" value="Chloroperoxidase-like_sf"/>
</dbReference>
<name>A0A4S4LBU5_9AGAM</name>
<reference evidence="9 10" key="1">
    <citation type="submission" date="2019-02" db="EMBL/GenBank/DDBJ databases">
        <title>Genome sequencing of the rare red list fungi Phellinidium pouzarii.</title>
        <authorList>
            <person name="Buettner E."/>
            <person name="Kellner H."/>
        </authorList>
    </citation>
    <scope>NUCLEOTIDE SEQUENCE [LARGE SCALE GENOMIC DNA]</scope>
    <source>
        <strain evidence="9 10">DSM 108285</strain>
    </source>
</reference>
<evidence type="ECO:0000259" key="8">
    <source>
        <dbReference type="PROSITE" id="PS51405"/>
    </source>
</evidence>
<keyword evidence="4" id="KW-0479">Metal-binding</keyword>
<evidence type="ECO:0000256" key="6">
    <source>
        <dbReference type="ARBA" id="ARBA00023004"/>
    </source>
</evidence>
<comment type="cofactor">
    <cofactor evidence="1">
        <name>heme b</name>
        <dbReference type="ChEBI" id="CHEBI:60344"/>
    </cofactor>
</comment>
<comment type="caution">
    <text evidence="9">The sequence shown here is derived from an EMBL/GenBank/DDBJ whole genome shotgun (WGS) entry which is preliminary data.</text>
</comment>
<evidence type="ECO:0000256" key="2">
    <source>
        <dbReference type="ARBA" id="ARBA00022559"/>
    </source>
</evidence>
<dbReference type="OrthoDB" id="407298at2759"/>
<evidence type="ECO:0000313" key="9">
    <source>
        <dbReference type="EMBL" id="THH07130.1"/>
    </source>
</evidence>
<dbReference type="PANTHER" id="PTHR33577">
    <property type="entry name" value="STERIGMATOCYSTIN BIOSYNTHESIS PEROXIDASE STCC-RELATED"/>
    <property type="match status" value="1"/>
</dbReference>